<gene>
    <name evidence="1" type="ORF">PMAYCL1PPCAC_21776</name>
</gene>
<accession>A0AAN5CVS5</accession>
<dbReference type="Proteomes" id="UP001328107">
    <property type="component" value="Unassembled WGS sequence"/>
</dbReference>
<dbReference type="AlphaFoldDB" id="A0AAN5CVS5"/>
<protein>
    <submittedName>
        <fullName evidence="1">Uncharacterized protein</fullName>
    </submittedName>
</protein>
<name>A0AAN5CVS5_9BILA</name>
<feature type="non-terminal residue" evidence="1">
    <location>
        <position position="1"/>
    </location>
</feature>
<feature type="non-terminal residue" evidence="1">
    <location>
        <position position="69"/>
    </location>
</feature>
<dbReference type="EMBL" id="BTRK01000005">
    <property type="protein sequence ID" value="GMR51581.1"/>
    <property type="molecule type" value="Genomic_DNA"/>
</dbReference>
<evidence type="ECO:0000313" key="1">
    <source>
        <dbReference type="EMBL" id="GMR51581.1"/>
    </source>
</evidence>
<comment type="caution">
    <text evidence="1">The sequence shown here is derived from an EMBL/GenBank/DDBJ whole genome shotgun (WGS) entry which is preliminary data.</text>
</comment>
<reference evidence="2" key="1">
    <citation type="submission" date="2022-10" db="EMBL/GenBank/DDBJ databases">
        <title>Genome assembly of Pristionchus species.</title>
        <authorList>
            <person name="Yoshida K."/>
            <person name="Sommer R.J."/>
        </authorList>
    </citation>
    <scope>NUCLEOTIDE SEQUENCE [LARGE SCALE GENOMIC DNA]</scope>
    <source>
        <strain evidence="2">RS5460</strain>
    </source>
</reference>
<sequence length="69" mass="7928">IENYSGQEVSMQLLVNSEEDNPVTVLDSDSQKAMNYDTHDEYAVDTLLGSQNFEVSWIPIADKYFLFVY</sequence>
<organism evidence="1 2">
    <name type="scientific">Pristionchus mayeri</name>
    <dbReference type="NCBI Taxonomy" id="1317129"/>
    <lineage>
        <taxon>Eukaryota</taxon>
        <taxon>Metazoa</taxon>
        <taxon>Ecdysozoa</taxon>
        <taxon>Nematoda</taxon>
        <taxon>Chromadorea</taxon>
        <taxon>Rhabditida</taxon>
        <taxon>Rhabditina</taxon>
        <taxon>Diplogasteromorpha</taxon>
        <taxon>Diplogasteroidea</taxon>
        <taxon>Neodiplogasteridae</taxon>
        <taxon>Pristionchus</taxon>
    </lineage>
</organism>
<evidence type="ECO:0000313" key="2">
    <source>
        <dbReference type="Proteomes" id="UP001328107"/>
    </source>
</evidence>
<keyword evidence="2" id="KW-1185">Reference proteome</keyword>
<proteinExistence type="predicted"/>